<evidence type="ECO:0000256" key="1">
    <source>
        <dbReference type="SAM" id="MobiDB-lite"/>
    </source>
</evidence>
<proteinExistence type="predicted"/>
<feature type="compositionally biased region" description="Low complexity" evidence="1">
    <location>
        <begin position="47"/>
        <end position="67"/>
    </location>
</feature>
<keyword evidence="3" id="KW-1185">Reference proteome</keyword>
<feature type="region of interest" description="Disordered" evidence="1">
    <location>
        <begin position="43"/>
        <end position="67"/>
    </location>
</feature>
<evidence type="ECO:0000313" key="2">
    <source>
        <dbReference type="EMBL" id="GAA2380126.1"/>
    </source>
</evidence>
<dbReference type="Proteomes" id="UP001499986">
    <property type="component" value="Unassembled WGS sequence"/>
</dbReference>
<comment type="caution">
    <text evidence="2">The sequence shown here is derived from an EMBL/GenBank/DDBJ whole genome shotgun (WGS) entry which is preliminary data.</text>
</comment>
<reference evidence="2 3" key="1">
    <citation type="journal article" date="2019" name="Int. J. Syst. Evol. Microbiol.">
        <title>The Global Catalogue of Microorganisms (GCM) 10K type strain sequencing project: providing services to taxonomists for standard genome sequencing and annotation.</title>
        <authorList>
            <consortium name="The Broad Institute Genomics Platform"/>
            <consortium name="The Broad Institute Genome Sequencing Center for Infectious Disease"/>
            <person name="Wu L."/>
            <person name="Ma J."/>
        </authorList>
    </citation>
    <scope>NUCLEOTIDE SEQUENCE [LARGE SCALE GENOMIC DNA]</scope>
    <source>
        <strain evidence="2 3">JCM 4358</strain>
    </source>
</reference>
<name>A0ABN3HH70_9ACTN</name>
<accession>A0ABN3HH70</accession>
<dbReference type="EMBL" id="BAAASE010000001">
    <property type="protein sequence ID" value="GAA2380126.1"/>
    <property type="molecule type" value="Genomic_DNA"/>
</dbReference>
<organism evidence="2 3">
    <name type="scientific">Streptomyces coeruleofuscus</name>
    <dbReference type="NCBI Taxonomy" id="66879"/>
    <lineage>
        <taxon>Bacteria</taxon>
        <taxon>Bacillati</taxon>
        <taxon>Actinomycetota</taxon>
        <taxon>Actinomycetes</taxon>
        <taxon>Kitasatosporales</taxon>
        <taxon>Streptomycetaceae</taxon>
        <taxon>Streptomyces</taxon>
    </lineage>
</organism>
<gene>
    <name evidence="2" type="ORF">GCM10010255_01420</name>
</gene>
<protein>
    <submittedName>
        <fullName evidence="2">Uncharacterized protein</fullName>
    </submittedName>
</protein>
<sequence>MRAAIDPGTGATPKARNPLDIDELAERLVAAADAAGLTHLQSVGTHSAAPSRSASPRAIPSASAHSC</sequence>
<evidence type="ECO:0000313" key="3">
    <source>
        <dbReference type="Proteomes" id="UP001499986"/>
    </source>
</evidence>